<proteinExistence type="predicted"/>
<reference evidence="2" key="1">
    <citation type="submission" date="2020-04" db="EMBL/GenBank/DDBJ databases">
        <authorList>
            <person name="Alioto T."/>
            <person name="Alioto T."/>
            <person name="Gomez Garrido J."/>
        </authorList>
    </citation>
    <scope>NUCLEOTIDE SEQUENCE</scope>
    <source>
        <strain evidence="2">A484AB</strain>
    </source>
</reference>
<dbReference type="PANTHER" id="PTHR23349:SF42">
    <property type="entry name" value="BHLH DOMAIN-CONTAINING PROTEIN"/>
    <property type="match status" value="1"/>
</dbReference>
<dbReference type="SUPFAM" id="SSF47459">
    <property type="entry name" value="HLH, helix-loop-helix DNA-binding domain"/>
    <property type="match status" value="1"/>
</dbReference>
<sequence>MANCNCECAAVSLETVNFEPPSDESSETNEKQDDESRKCKRRKKRMLTGVSRQRRAANARERRRIQGVNRAFVQLKNTLPLAQIDISKFEILHLAVKWIDHLRTLLKDHEERKELLNTKQLETSRPNEFVSLDENMTPVKHDCLYHQFPDLKNTLWEECIGLRESMGGENEGCIHIRSNSRFVSLFSPH</sequence>
<comment type="caution">
    <text evidence="2">The sequence shown here is derived from an EMBL/GenBank/DDBJ whole genome shotgun (WGS) entry which is preliminary data.</text>
</comment>
<dbReference type="AlphaFoldDB" id="A0A6S7HQB3"/>
<evidence type="ECO:0000313" key="3">
    <source>
        <dbReference type="Proteomes" id="UP001152795"/>
    </source>
</evidence>
<dbReference type="Gene3D" id="4.10.280.10">
    <property type="entry name" value="Helix-loop-helix DNA-binding domain"/>
    <property type="match status" value="1"/>
</dbReference>
<dbReference type="Proteomes" id="UP001152795">
    <property type="component" value="Unassembled WGS sequence"/>
</dbReference>
<feature type="compositionally biased region" description="Basic residues" evidence="1">
    <location>
        <begin position="38"/>
        <end position="61"/>
    </location>
</feature>
<dbReference type="GO" id="GO:0046983">
    <property type="term" value="F:protein dimerization activity"/>
    <property type="evidence" value="ECO:0007669"/>
    <property type="project" value="InterPro"/>
</dbReference>
<dbReference type="InterPro" id="IPR011598">
    <property type="entry name" value="bHLH_dom"/>
</dbReference>
<dbReference type="PANTHER" id="PTHR23349">
    <property type="entry name" value="BASIC HELIX-LOOP-HELIX TRANSCRIPTION FACTOR, TWIST"/>
    <property type="match status" value="1"/>
</dbReference>
<protein>
    <submittedName>
        <fullName evidence="2">Transcription factor 15-like isoform X2</fullName>
    </submittedName>
</protein>
<keyword evidence="3" id="KW-1185">Reference proteome</keyword>
<name>A0A6S7HQB3_PARCT</name>
<gene>
    <name evidence="2" type="ORF">PACLA_8A015971</name>
</gene>
<dbReference type="EMBL" id="CACRXK020006066">
    <property type="protein sequence ID" value="CAB4008245.1"/>
    <property type="molecule type" value="Genomic_DNA"/>
</dbReference>
<dbReference type="GO" id="GO:0000981">
    <property type="term" value="F:DNA-binding transcription factor activity, RNA polymerase II-specific"/>
    <property type="evidence" value="ECO:0007669"/>
    <property type="project" value="TreeGrafter"/>
</dbReference>
<evidence type="ECO:0000313" key="2">
    <source>
        <dbReference type="EMBL" id="CAB4008245.1"/>
    </source>
</evidence>
<organism evidence="2 3">
    <name type="scientific">Paramuricea clavata</name>
    <name type="common">Red gorgonian</name>
    <name type="synonym">Violescent sea-whip</name>
    <dbReference type="NCBI Taxonomy" id="317549"/>
    <lineage>
        <taxon>Eukaryota</taxon>
        <taxon>Metazoa</taxon>
        <taxon>Cnidaria</taxon>
        <taxon>Anthozoa</taxon>
        <taxon>Octocorallia</taxon>
        <taxon>Malacalcyonacea</taxon>
        <taxon>Plexauridae</taxon>
        <taxon>Paramuricea</taxon>
    </lineage>
</organism>
<dbReference type="Pfam" id="PF00010">
    <property type="entry name" value="HLH"/>
    <property type="match status" value="1"/>
</dbReference>
<dbReference type="OrthoDB" id="5974974at2759"/>
<evidence type="ECO:0000256" key="1">
    <source>
        <dbReference type="SAM" id="MobiDB-lite"/>
    </source>
</evidence>
<accession>A0A6S7HQB3</accession>
<dbReference type="GO" id="GO:0032502">
    <property type="term" value="P:developmental process"/>
    <property type="evidence" value="ECO:0007669"/>
    <property type="project" value="TreeGrafter"/>
</dbReference>
<feature type="region of interest" description="Disordered" evidence="1">
    <location>
        <begin position="18"/>
        <end position="61"/>
    </location>
</feature>
<dbReference type="PROSITE" id="PS50888">
    <property type="entry name" value="BHLH"/>
    <property type="match status" value="1"/>
</dbReference>
<feature type="compositionally biased region" description="Basic and acidic residues" evidence="1">
    <location>
        <begin position="28"/>
        <end position="37"/>
    </location>
</feature>
<dbReference type="InterPro" id="IPR036638">
    <property type="entry name" value="HLH_DNA-bd_sf"/>
</dbReference>
<dbReference type="GO" id="GO:0000977">
    <property type="term" value="F:RNA polymerase II transcription regulatory region sequence-specific DNA binding"/>
    <property type="evidence" value="ECO:0007669"/>
    <property type="project" value="TreeGrafter"/>
</dbReference>
<dbReference type="InterPro" id="IPR050283">
    <property type="entry name" value="E-box_TF_Regulators"/>
</dbReference>
<dbReference type="SMART" id="SM00353">
    <property type="entry name" value="HLH"/>
    <property type="match status" value="1"/>
</dbReference>